<dbReference type="EMBL" id="CAJEWN010000026">
    <property type="protein sequence ID" value="CAD2141102.1"/>
    <property type="molecule type" value="Genomic_DNA"/>
</dbReference>
<dbReference type="OrthoDB" id="5281164at2759"/>
<dbReference type="SUPFAM" id="SSF81383">
    <property type="entry name" value="F-box domain"/>
    <property type="match status" value="1"/>
</dbReference>
<dbReference type="AlphaFoldDB" id="A0A6V7U206"/>
<gene>
    <name evidence="2" type="ORF">MENT_LOCUS6757</name>
</gene>
<dbReference type="Proteomes" id="UP000580250">
    <property type="component" value="Unassembled WGS sequence"/>
</dbReference>
<feature type="domain" description="F-box" evidence="1">
    <location>
        <begin position="1"/>
        <end position="50"/>
    </location>
</feature>
<evidence type="ECO:0000313" key="3">
    <source>
        <dbReference type="Proteomes" id="UP000580250"/>
    </source>
</evidence>
<dbReference type="InterPro" id="IPR036047">
    <property type="entry name" value="F-box-like_dom_sf"/>
</dbReference>
<organism evidence="2 3">
    <name type="scientific">Meloidogyne enterolobii</name>
    <name type="common">Root-knot nematode worm</name>
    <name type="synonym">Meloidogyne mayaguensis</name>
    <dbReference type="NCBI Taxonomy" id="390850"/>
    <lineage>
        <taxon>Eukaryota</taxon>
        <taxon>Metazoa</taxon>
        <taxon>Ecdysozoa</taxon>
        <taxon>Nematoda</taxon>
        <taxon>Chromadorea</taxon>
        <taxon>Rhabditida</taxon>
        <taxon>Tylenchina</taxon>
        <taxon>Tylenchomorpha</taxon>
        <taxon>Tylenchoidea</taxon>
        <taxon>Meloidogynidae</taxon>
        <taxon>Meloidogyninae</taxon>
        <taxon>Meloidogyne</taxon>
    </lineage>
</organism>
<comment type="caution">
    <text evidence="2">The sequence shown here is derived from an EMBL/GenBank/DDBJ whole genome shotgun (WGS) entry which is preliminary data.</text>
</comment>
<evidence type="ECO:0000313" key="2">
    <source>
        <dbReference type="EMBL" id="CAD2141102.1"/>
    </source>
</evidence>
<reference evidence="2 3" key="1">
    <citation type="submission" date="2020-08" db="EMBL/GenBank/DDBJ databases">
        <authorList>
            <person name="Koutsovoulos G."/>
            <person name="Danchin GJ E."/>
        </authorList>
    </citation>
    <scope>NUCLEOTIDE SEQUENCE [LARGE SCALE GENOMIC DNA]</scope>
</reference>
<evidence type="ECO:0000259" key="1">
    <source>
        <dbReference type="PROSITE" id="PS50181"/>
    </source>
</evidence>
<dbReference type="Pfam" id="PF00646">
    <property type="entry name" value="F-box"/>
    <property type="match status" value="1"/>
</dbReference>
<accession>A0A6V7U206</accession>
<protein>
    <recommendedName>
        <fullName evidence="1">F-box domain-containing protein</fullName>
    </recommendedName>
</protein>
<dbReference type="InterPro" id="IPR001810">
    <property type="entry name" value="F-box_dom"/>
</dbReference>
<proteinExistence type="predicted"/>
<sequence>MLSLPHEVQLDVLKCLNFEQLFSLKQTNFYFRNLINKYEGGLARMEFYKLSLIDTKTIDSLEVDSYKIIKLEPVVSDFVLDKHLTEKWETAIAESIPLFLHGLENPGEDFAVQLKKTVDEMPIYILKLPNMPKTVEEMIIIRFWLEQLFNCAFREADFINVIFNPQMINLLFDNLKQFHVKHLYLSASNSNNTIENILNFGLIHFSIYESLVSTFLDDLSEQQTNILLNIIINEGKKLPKVVFVFEKFAKLYDLIIEYVTTSKDGFSKMVPVITLGGILSPNFKLNKRAEKVENIQEGRSKFTKYQIANIYNPKAKFSFHHRDLKIPIGDGSVFMVEIEKMEEQN</sequence>
<dbReference type="PROSITE" id="PS50181">
    <property type="entry name" value="FBOX"/>
    <property type="match status" value="1"/>
</dbReference>
<name>A0A6V7U206_MELEN</name>